<proteinExistence type="predicted"/>
<gene>
    <name evidence="2" type="ORF">NJ959_03275</name>
</gene>
<sequence length="223" mass="24749">MLKITSYIPAIVCFVVAAAPAALADSPLTSTPFASVYQDVRIVRYTADRGVDRKVFEALSDPDVPNDVRAAIVNQIGWSNEPQANAKLYLDYIARSRKTQPSQLKLSILTAEELMALGYLLAMDNRFSIMEPIGGRGQVQQTNAISLMNAAERKAPDDFSVALIRGIIQGQMDFGEGADNWCTVYQDVNDVVQEFPGDNNMRTEAVDIIMEYMNEYQSYCTSR</sequence>
<organism evidence="2 3">
    <name type="scientific">Limnofasciculus baicalensis BBK-W-15</name>
    <dbReference type="NCBI Taxonomy" id="2699891"/>
    <lineage>
        <taxon>Bacteria</taxon>
        <taxon>Bacillati</taxon>
        <taxon>Cyanobacteriota</taxon>
        <taxon>Cyanophyceae</taxon>
        <taxon>Coleofasciculales</taxon>
        <taxon>Coleofasciculaceae</taxon>
        <taxon>Limnofasciculus</taxon>
        <taxon>Limnofasciculus baicalensis</taxon>
    </lineage>
</organism>
<evidence type="ECO:0000313" key="3">
    <source>
        <dbReference type="Proteomes" id="UP001204953"/>
    </source>
</evidence>
<keyword evidence="1" id="KW-0732">Signal</keyword>
<feature type="chain" id="PRO_5041989788" evidence="1">
    <location>
        <begin position="25"/>
        <end position="223"/>
    </location>
</feature>
<dbReference type="Proteomes" id="UP001204953">
    <property type="component" value="Unassembled WGS sequence"/>
</dbReference>
<protein>
    <submittedName>
        <fullName evidence="2">Uncharacterized protein</fullName>
    </submittedName>
</protein>
<name>A0AAE3GMT8_9CYAN</name>
<dbReference type="EMBL" id="JAMZMM010000016">
    <property type="protein sequence ID" value="MCP2727495.1"/>
    <property type="molecule type" value="Genomic_DNA"/>
</dbReference>
<dbReference type="AlphaFoldDB" id="A0AAE3GMT8"/>
<evidence type="ECO:0000256" key="1">
    <source>
        <dbReference type="SAM" id="SignalP"/>
    </source>
</evidence>
<accession>A0AAE3GMT8</accession>
<feature type="signal peptide" evidence="1">
    <location>
        <begin position="1"/>
        <end position="24"/>
    </location>
</feature>
<reference evidence="2" key="1">
    <citation type="submission" date="2022-06" db="EMBL/GenBank/DDBJ databases">
        <title>New cyanobacteria of genus Symplocastrum in benthos of Lake Baikal.</title>
        <authorList>
            <person name="Sorokovikova E."/>
            <person name="Tikhonova I."/>
            <person name="Krasnopeev A."/>
            <person name="Evseev P."/>
            <person name="Gladkikh A."/>
            <person name="Belykh O."/>
        </authorList>
    </citation>
    <scope>NUCLEOTIDE SEQUENCE</scope>
    <source>
        <strain evidence="2">BBK-W-15</strain>
    </source>
</reference>
<keyword evidence="3" id="KW-1185">Reference proteome</keyword>
<dbReference type="RefSeq" id="WP_254010311.1">
    <property type="nucleotide sequence ID" value="NZ_JAMZMM010000016.1"/>
</dbReference>
<evidence type="ECO:0000313" key="2">
    <source>
        <dbReference type="EMBL" id="MCP2727495.1"/>
    </source>
</evidence>
<comment type="caution">
    <text evidence="2">The sequence shown here is derived from an EMBL/GenBank/DDBJ whole genome shotgun (WGS) entry which is preliminary data.</text>
</comment>